<accession>A0A6A6QDI0</accession>
<reference evidence="2" key="1">
    <citation type="journal article" date="2020" name="Stud. Mycol.">
        <title>101 Dothideomycetes genomes: a test case for predicting lifestyles and emergence of pathogens.</title>
        <authorList>
            <person name="Haridas S."/>
            <person name="Albert R."/>
            <person name="Binder M."/>
            <person name="Bloem J."/>
            <person name="Labutti K."/>
            <person name="Salamov A."/>
            <person name="Andreopoulos B."/>
            <person name="Baker S."/>
            <person name="Barry K."/>
            <person name="Bills G."/>
            <person name="Bluhm B."/>
            <person name="Cannon C."/>
            <person name="Castanera R."/>
            <person name="Culley D."/>
            <person name="Daum C."/>
            <person name="Ezra D."/>
            <person name="Gonzalez J."/>
            <person name="Henrissat B."/>
            <person name="Kuo A."/>
            <person name="Liang C."/>
            <person name="Lipzen A."/>
            <person name="Lutzoni F."/>
            <person name="Magnuson J."/>
            <person name="Mondo S."/>
            <person name="Nolan M."/>
            <person name="Ohm R."/>
            <person name="Pangilinan J."/>
            <person name="Park H.-J."/>
            <person name="Ramirez L."/>
            <person name="Alfaro M."/>
            <person name="Sun H."/>
            <person name="Tritt A."/>
            <person name="Yoshinaga Y."/>
            <person name="Zwiers L.-H."/>
            <person name="Turgeon B."/>
            <person name="Goodwin S."/>
            <person name="Spatafora J."/>
            <person name="Crous P."/>
            <person name="Grigoriev I."/>
        </authorList>
    </citation>
    <scope>NUCLEOTIDE SEQUENCE</scope>
    <source>
        <strain evidence="2">CBS 269.34</strain>
    </source>
</reference>
<sequence length="369" mass="42330">MQEPPDLNEPLPRNQSPNTLADMPIKLLEFMCEHLDAPDLKHLRLVAWRFGLIAARYLKLEVALSNLPGSFKALSCIATPLTRNVKSFVYDGRCINDKLHDWVAYRESIQVRQKVSECISCWKEIDWLDSVEIHPGARVHTVDVWKYVDNEGLDAFDQPVEDSLLYLQKEFGFPIGPHTTSNAEESSEDNSMLEEFTALVKWQRDMWRNHGDSALISETLAKLHALDTIRLISRSQSGPTNGLNHSMIAPQSVLGSRQLFALLRGCHFAGTKLKVLDADNLSFRFFERVDKKMLEATNALQTLKLRLSIIDIDDRILQRSRQFSRDGLHRFLVNARNLKHLDLQFTRTFFYAGGCVAPMRFRDILQNIH</sequence>
<evidence type="ECO:0000313" key="3">
    <source>
        <dbReference type="Proteomes" id="UP000799750"/>
    </source>
</evidence>
<evidence type="ECO:0000313" key="2">
    <source>
        <dbReference type="EMBL" id="KAF2490159.1"/>
    </source>
</evidence>
<proteinExistence type="predicted"/>
<dbReference type="PROSITE" id="PS50181">
    <property type="entry name" value="FBOX"/>
    <property type="match status" value="1"/>
</dbReference>
<gene>
    <name evidence="2" type="ORF">BU16DRAFT_543508</name>
</gene>
<dbReference type="AlphaFoldDB" id="A0A6A6QDI0"/>
<feature type="domain" description="F-box" evidence="1">
    <location>
        <begin position="17"/>
        <end position="60"/>
    </location>
</feature>
<dbReference type="EMBL" id="MU004197">
    <property type="protein sequence ID" value="KAF2490159.1"/>
    <property type="molecule type" value="Genomic_DNA"/>
</dbReference>
<dbReference type="InterPro" id="IPR001810">
    <property type="entry name" value="F-box_dom"/>
</dbReference>
<name>A0A6A6QDI0_9PEZI</name>
<organism evidence="2 3">
    <name type="scientific">Lophium mytilinum</name>
    <dbReference type="NCBI Taxonomy" id="390894"/>
    <lineage>
        <taxon>Eukaryota</taxon>
        <taxon>Fungi</taxon>
        <taxon>Dikarya</taxon>
        <taxon>Ascomycota</taxon>
        <taxon>Pezizomycotina</taxon>
        <taxon>Dothideomycetes</taxon>
        <taxon>Pleosporomycetidae</taxon>
        <taxon>Mytilinidiales</taxon>
        <taxon>Mytilinidiaceae</taxon>
        <taxon>Lophium</taxon>
    </lineage>
</organism>
<keyword evidence="3" id="KW-1185">Reference proteome</keyword>
<evidence type="ECO:0000259" key="1">
    <source>
        <dbReference type="PROSITE" id="PS50181"/>
    </source>
</evidence>
<dbReference type="Proteomes" id="UP000799750">
    <property type="component" value="Unassembled WGS sequence"/>
</dbReference>
<protein>
    <recommendedName>
        <fullName evidence="1">F-box domain-containing protein</fullName>
    </recommendedName>
</protein>